<organism evidence="1 2">
    <name type="scientific">Papaver somniferum</name>
    <name type="common">Opium poppy</name>
    <dbReference type="NCBI Taxonomy" id="3469"/>
    <lineage>
        <taxon>Eukaryota</taxon>
        <taxon>Viridiplantae</taxon>
        <taxon>Streptophyta</taxon>
        <taxon>Embryophyta</taxon>
        <taxon>Tracheophyta</taxon>
        <taxon>Spermatophyta</taxon>
        <taxon>Magnoliopsida</taxon>
        <taxon>Ranunculales</taxon>
        <taxon>Papaveraceae</taxon>
        <taxon>Papaveroideae</taxon>
        <taxon>Papaver</taxon>
    </lineage>
</organism>
<reference evidence="1 2" key="1">
    <citation type="journal article" date="2018" name="Science">
        <title>The opium poppy genome and morphinan production.</title>
        <authorList>
            <person name="Guo L."/>
            <person name="Winzer T."/>
            <person name="Yang X."/>
            <person name="Li Y."/>
            <person name="Ning Z."/>
            <person name="He Z."/>
            <person name="Teodor R."/>
            <person name="Lu Y."/>
            <person name="Bowser T.A."/>
            <person name="Graham I.A."/>
            <person name="Ye K."/>
        </authorList>
    </citation>
    <scope>NUCLEOTIDE SEQUENCE [LARGE SCALE GENOMIC DNA]</scope>
    <source>
        <strain evidence="2">cv. HN1</strain>
        <tissue evidence="1">Leaves</tissue>
    </source>
</reference>
<proteinExistence type="predicted"/>
<evidence type="ECO:0000313" key="2">
    <source>
        <dbReference type="Proteomes" id="UP000316621"/>
    </source>
</evidence>
<gene>
    <name evidence="1" type="ORF">C5167_043600</name>
</gene>
<keyword evidence="2" id="KW-1185">Reference proteome</keyword>
<evidence type="ECO:0000313" key="1">
    <source>
        <dbReference type="EMBL" id="RZC81030.1"/>
    </source>
</evidence>
<protein>
    <submittedName>
        <fullName evidence="1">Uncharacterized protein</fullName>
    </submittedName>
</protein>
<dbReference type="Gramene" id="RZC81030">
    <property type="protein sequence ID" value="RZC81030"/>
    <property type="gene ID" value="C5167_043600"/>
</dbReference>
<dbReference type="AlphaFoldDB" id="A0A4Y7L8S9"/>
<sequence length="60" mass="7170">MFHLPIRCDYHQKHHLISSIKPAYILLIQQKLYHYQRLSMNLSSDITKFLVQKASKEESV</sequence>
<accession>A0A4Y7L8S9</accession>
<dbReference type="EMBL" id="CM010724">
    <property type="protein sequence ID" value="RZC81030.1"/>
    <property type="molecule type" value="Genomic_DNA"/>
</dbReference>
<dbReference type="Proteomes" id="UP000316621">
    <property type="component" value="Chromosome 10"/>
</dbReference>
<name>A0A4Y7L8S9_PAPSO</name>